<comment type="caution">
    <text evidence="3">The sequence shown here is derived from an EMBL/GenBank/DDBJ whole genome shotgun (WGS) entry which is preliminary data.</text>
</comment>
<feature type="domain" description="BTB" evidence="2">
    <location>
        <begin position="82"/>
        <end position="160"/>
    </location>
</feature>
<dbReference type="EMBL" id="WIUZ02000016">
    <property type="protein sequence ID" value="KAF9780509.1"/>
    <property type="molecule type" value="Genomic_DNA"/>
</dbReference>
<evidence type="ECO:0000256" key="1">
    <source>
        <dbReference type="SAM" id="MobiDB-lite"/>
    </source>
</evidence>
<dbReference type="PROSITE" id="PS50097">
    <property type="entry name" value="BTB"/>
    <property type="match status" value="1"/>
</dbReference>
<dbReference type="InterPro" id="IPR000210">
    <property type="entry name" value="BTB/POZ_dom"/>
</dbReference>
<feature type="compositionally biased region" description="Acidic residues" evidence="1">
    <location>
        <begin position="228"/>
        <end position="242"/>
    </location>
</feature>
<proteinExistence type="predicted"/>
<name>A0A9P6H6S5_9AGAM</name>
<reference evidence="3" key="2">
    <citation type="submission" date="2020-11" db="EMBL/GenBank/DDBJ databases">
        <authorList>
            <consortium name="DOE Joint Genome Institute"/>
            <person name="Kuo A."/>
            <person name="Miyauchi S."/>
            <person name="Kiss E."/>
            <person name="Drula E."/>
            <person name="Kohler A."/>
            <person name="Sanchez-Garcia M."/>
            <person name="Andreopoulos B."/>
            <person name="Barry K.W."/>
            <person name="Bonito G."/>
            <person name="Buee M."/>
            <person name="Carver A."/>
            <person name="Chen C."/>
            <person name="Cichocki N."/>
            <person name="Clum A."/>
            <person name="Culley D."/>
            <person name="Crous P.W."/>
            <person name="Fauchery L."/>
            <person name="Girlanda M."/>
            <person name="Hayes R."/>
            <person name="Keri Z."/>
            <person name="Labutti K."/>
            <person name="Lipzen A."/>
            <person name="Lombard V."/>
            <person name="Magnuson J."/>
            <person name="Maillard F."/>
            <person name="Morin E."/>
            <person name="Murat C."/>
            <person name="Nolan M."/>
            <person name="Ohm R."/>
            <person name="Pangilinan J."/>
            <person name="Pereira M."/>
            <person name="Perotto S."/>
            <person name="Peter M."/>
            <person name="Riley R."/>
            <person name="Sitrit Y."/>
            <person name="Stielow B."/>
            <person name="Szollosi G."/>
            <person name="Zifcakova L."/>
            <person name="Stursova M."/>
            <person name="Spatafora J.W."/>
            <person name="Tedersoo L."/>
            <person name="Vaario L.-M."/>
            <person name="Yamada A."/>
            <person name="Yan M."/>
            <person name="Wang P."/>
            <person name="Xu J."/>
            <person name="Bruns T."/>
            <person name="Baldrian P."/>
            <person name="Vilgalys R."/>
            <person name="Henrissat B."/>
            <person name="Grigoriev I.V."/>
            <person name="Hibbett D."/>
            <person name="Nagy L.G."/>
            <person name="Martin F.M."/>
        </authorList>
    </citation>
    <scope>NUCLEOTIDE SEQUENCE</scope>
    <source>
        <strain evidence="3">UH-Tt-Lm1</strain>
    </source>
</reference>
<feature type="compositionally biased region" description="Acidic residues" evidence="1">
    <location>
        <begin position="203"/>
        <end position="217"/>
    </location>
</feature>
<gene>
    <name evidence="3" type="ORF">BJ322DRAFT_1083234</name>
</gene>
<evidence type="ECO:0000313" key="3">
    <source>
        <dbReference type="EMBL" id="KAF9780509.1"/>
    </source>
</evidence>
<dbReference type="InterPro" id="IPR011333">
    <property type="entry name" value="SKP1/BTB/POZ_sf"/>
</dbReference>
<dbReference type="Proteomes" id="UP000736335">
    <property type="component" value="Unassembled WGS sequence"/>
</dbReference>
<accession>A0A9P6H6S5</accession>
<organism evidence="3 4">
    <name type="scientific">Thelephora terrestris</name>
    <dbReference type="NCBI Taxonomy" id="56493"/>
    <lineage>
        <taxon>Eukaryota</taxon>
        <taxon>Fungi</taxon>
        <taxon>Dikarya</taxon>
        <taxon>Basidiomycota</taxon>
        <taxon>Agaricomycotina</taxon>
        <taxon>Agaricomycetes</taxon>
        <taxon>Thelephorales</taxon>
        <taxon>Thelephoraceae</taxon>
        <taxon>Thelephora</taxon>
    </lineage>
</organism>
<dbReference type="Gene3D" id="3.30.710.10">
    <property type="entry name" value="Potassium Channel Kv1.1, Chain A"/>
    <property type="match status" value="1"/>
</dbReference>
<dbReference type="AlphaFoldDB" id="A0A9P6H6S5"/>
<evidence type="ECO:0000313" key="4">
    <source>
        <dbReference type="Proteomes" id="UP000736335"/>
    </source>
</evidence>
<sequence>MSSSTSSFVPRPYPPPSLAGVPNEYILNRLHHLAPHYWNKPETADCTIGKRGSLFPLSRSGAHLIHHPVIHQSSTRGKRSSISRKSFEAHIDYLCSQSRLLRRFFGGSTAASTSKSPLAARPPQFLSSNSHPVVYLPIPDHSSFDLLLHWMYHGSMKDIEFALNDGTVTWEGLARNVEYLDIRDDMRQFLGRWYARRRALCDESDSSESSDSEEDEIFSPVDSPIIDPDTDADGEDEGGSETEDGKCGVRRSSKRMSAMRLLANSKPLRVTIQ</sequence>
<protein>
    <recommendedName>
        <fullName evidence="2">BTB domain-containing protein</fullName>
    </recommendedName>
</protein>
<reference evidence="3" key="1">
    <citation type="journal article" date="2020" name="Nat. Commun.">
        <title>Large-scale genome sequencing of mycorrhizal fungi provides insights into the early evolution of symbiotic traits.</title>
        <authorList>
            <person name="Miyauchi S."/>
            <person name="Kiss E."/>
            <person name="Kuo A."/>
            <person name="Drula E."/>
            <person name="Kohler A."/>
            <person name="Sanchez-Garcia M."/>
            <person name="Morin E."/>
            <person name="Andreopoulos B."/>
            <person name="Barry K.W."/>
            <person name="Bonito G."/>
            <person name="Buee M."/>
            <person name="Carver A."/>
            <person name="Chen C."/>
            <person name="Cichocki N."/>
            <person name="Clum A."/>
            <person name="Culley D."/>
            <person name="Crous P.W."/>
            <person name="Fauchery L."/>
            <person name="Girlanda M."/>
            <person name="Hayes R.D."/>
            <person name="Keri Z."/>
            <person name="LaButti K."/>
            <person name="Lipzen A."/>
            <person name="Lombard V."/>
            <person name="Magnuson J."/>
            <person name="Maillard F."/>
            <person name="Murat C."/>
            <person name="Nolan M."/>
            <person name="Ohm R.A."/>
            <person name="Pangilinan J."/>
            <person name="Pereira M.F."/>
            <person name="Perotto S."/>
            <person name="Peter M."/>
            <person name="Pfister S."/>
            <person name="Riley R."/>
            <person name="Sitrit Y."/>
            <person name="Stielow J.B."/>
            <person name="Szollosi G."/>
            <person name="Zifcakova L."/>
            <person name="Stursova M."/>
            <person name="Spatafora J.W."/>
            <person name="Tedersoo L."/>
            <person name="Vaario L.M."/>
            <person name="Yamada A."/>
            <person name="Yan M."/>
            <person name="Wang P."/>
            <person name="Xu J."/>
            <person name="Bruns T."/>
            <person name="Baldrian P."/>
            <person name="Vilgalys R."/>
            <person name="Dunand C."/>
            <person name="Henrissat B."/>
            <person name="Grigoriev I.V."/>
            <person name="Hibbett D."/>
            <person name="Nagy L.G."/>
            <person name="Martin F.M."/>
        </authorList>
    </citation>
    <scope>NUCLEOTIDE SEQUENCE</scope>
    <source>
        <strain evidence="3">UH-Tt-Lm1</strain>
    </source>
</reference>
<feature type="region of interest" description="Disordered" evidence="1">
    <location>
        <begin position="203"/>
        <end position="255"/>
    </location>
</feature>
<dbReference type="OrthoDB" id="3366352at2759"/>
<keyword evidence="4" id="KW-1185">Reference proteome</keyword>
<evidence type="ECO:0000259" key="2">
    <source>
        <dbReference type="PROSITE" id="PS50097"/>
    </source>
</evidence>